<accession>A0A1R2CYI8</accession>
<evidence type="ECO:0000313" key="5">
    <source>
        <dbReference type="EMBL" id="OMJ94069.1"/>
    </source>
</evidence>
<dbReference type="EMBL" id="MPUH01000032">
    <property type="protein sequence ID" value="OMJ94069.1"/>
    <property type="molecule type" value="Genomic_DNA"/>
</dbReference>
<organism evidence="5 6">
    <name type="scientific">Stentor coeruleus</name>
    <dbReference type="NCBI Taxonomy" id="5963"/>
    <lineage>
        <taxon>Eukaryota</taxon>
        <taxon>Sar</taxon>
        <taxon>Alveolata</taxon>
        <taxon>Ciliophora</taxon>
        <taxon>Postciliodesmatophora</taxon>
        <taxon>Heterotrichea</taxon>
        <taxon>Heterotrichida</taxon>
        <taxon>Stentoridae</taxon>
        <taxon>Stentor</taxon>
    </lineage>
</organism>
<dbReference type="Pfam" id="PF00198">
    <property type="entry name" value="2-oxoacid_dh"/>
    <property type="match status" value="2"/>
</dbReference>
<evidence type="ECO:0000256" key="2">
    <source>
        <dbReference type="ARBA" id="ARBA00022679"/>
    </source>
</evidence>
<feature type="domain" description="2-oxoacid dehydrogenase acyltransferase catalytic" evidence="4">
    <location>
        <begin position="37"/>
        <end position="146"/>
    </location>
</feature>
<evidence type="ECO:0000313" key="6">
    <source>
        <dbReference type="Proteomes" id="UP000187209"/>
    </source>
</evidence>
<evidence type="ECO:0000259" key="4">
    <source>
        <dbReference type="Pfam" id="PF00198"/>
    </source>
</evidence>
<comment type="caution">
    <text evidence="5">The sequence shown here is derived from an EMBL/GenBank/DDBJ whole genome shotgun (WGS) entry which is preliminary data.</text>
</comment>
<dbReference type="Proteomes" id="UP000187209">
    <property type="component" value="Unassembled WGS sequence"/>
</dbReference>
<keyword evidence="6" id="KW-1185">Reference proteome</keyword>
<evidence type="ECO:0000256" key="3">
    <source>
        <dbReference type="ARBA" id="ARBA00023315"/>
    </source>
</evidence>
<keyword evidence="3" id="KW-0012">Acyltransferase</keyword>
<dbReference type="OrthoDB" id="196858at2759"/>
<keyword evidence="2" id="KW-0808">Transferase</keyword>
<dbReference type="PANTHER" id="PTHR43178">
    <property type="entry name" value="DIHYDROLIPOAMIDE ACETYLTRANSFERASE COMPONENT OF PYRUVATE DEHYDROGENASE COMPLEX"/>
    <property type="match status" value="1"/>
</dbReference>
<reference evidence="5 6" key="1">
    <citation type="submission" date="2016-11" db="EMBL/GenBank/DDBJ databases">
        <title>The macronuclear genome of Stentor coeruleus: a giant cell with tiny introns.</title>
        <authorList>
            <person name="Slabodnick M."/>
            <person name="Ruby J.G."/>
            <person name="Reiff S.B."/>
            <person name="Swart E.C."/>
            <person name="Gosai S."/>
            <person name="Prabakaran S."/>
            <person name="Witkowska E."/>
            <person name="Larue G.E."/>
            <person name="Fisher S."/>
            <person name="Freeman R.M."/>
            <person name="Gunawardena J."/>
            <person name="Chu W."/>
            <person name="Stover N.A."/>
            <person name="Gregory B.D."/>
            <person name="Nowacki M."/>
            <person name="Derisi J."/>
            <person name="Roy S.W."/>
            <person name="Marshall W.F."/>
            <person name="Sood P."/>
        </authorList>
    </citation>
    <scope>NUCLEOTIDE SEQUENCE [LARGE SCALE GENOMIC DNA]</scope>
    <source>
        <strain evidence="5">WM001</strain>
    </source>
</reference>
<proteinExistence type="predicted"/>
<evidence type="ECO:0000256" key="1">
    <source>
        <dbReference type="ARBA" id="ARBA00001938"/>
    </source>
</evidence>
<dbReference type="Gene3D" id="3.30.559.10">
    <property type="entry name" value="Chloramphenicol acetyltransferase-like domain"/>
    <property type="match status" value="1"/>
</dbReference>
<dbReference type="GO" id="GO:0031405">
    <property type="term" value="F:lipoic acid binding"/>
    <property type="evidence" value="ECO:0007669"/>
    <property type="project" value="TreeGrafter"/>
</dbReference>
<dbReference type="InterPro" id="IPR023213">
    <property type="entry name" value="CAT-like_dom_sf"/>
</dbReference>
<dbReference type="InterPro" id="IPR001078">
    <property type="entry name" value="2-oxoacid_DH_actylTfrase"/>
</dbReference>
<dbReference type="SUPFAM" id="SSF52777">
    <property type="entry name" value="CoA-dependent acyltransferases"/>
    <property type="match status" value="1"/>
</dbReference>
<dbReference type="GO" id="GO:0005737">
    <property type="term" value="C:cytoplasm"/>
    <property type="evidence" value="ECO:0007669"/>
    <property type="project" value="TreeGrafter"/>
</dbReference>
<sequence>MLCGYFGLARIFVPESAAKFNSPRRKLNMATWGDPDSPEVHGHFRVRISKSLQFIEDFNKATGKKLTITHLVMKMAADTMVDFPEFTGKIVCGCYVKYDTVDISCLVNLDGGKDLAFFAVTDANNKSLLKFCEEFEEKVESLRHGEGRKMHNKATGITDILPPSISGVLIELTGFISTVLGLDLPMWGIKRHMCGSMTITNVGANGLEIGYAPFPPVIRVPGLLALSSIKDQPIIDNGQIVIDKILTINFTMDHRFGDGTRGTKAMGEMKRRLENPYECLKIE</sequence>
<dbReference type="InterPro" id="IPR050743">
    <property type="entry name" value="2-oxoacid_DH_E2_comp"/>
</dbReference>
<gene>
    <name evidence="5" type="ORF">SteCoe_2841</name>
</gene>
<dbReference type="PANTHER" id="PTHR43178:SF5">
    <property type="entry name" value="LIPOAMIDE ACYLTRANSFERASE COMPONENT OF BRANCHED-CHAIN ALPHA-KETO ACID DEHYDROGENASE COMPLEX, MITOCHONDRIAL"/>
    <property type="match status" value="1"/>
</dbReference>
<dbReference type="AlphaFoldDB" id="A0A1R2CYI8"/>
<name>A0A1R2CYI8_9CILI</name>
<feature type="domain" description="2-oxoacid dehydrogenase acyltransferase catalytic" evidence="4">
    <location>
        <begin position="195"/>
        <end position="279"/>
    </location>
</feature>
<protein>
    <recommendedName>
        <fullName evidence="4">2-oxoacid dehydrogenase acyltransferase catalytic domain-containing protein</fullName>
    </recommendedName>
</protein>
<comment type="cofactor">
    <cofactor evidence="1">
        <name>(R)-lipoate</name>
        <dbReference type="ChEBI" id="CHEBI:83088"/>
    </cofactor>
</comment>
<dbReference type="GO" id="GO:0016407">
    <property type="term" value="F:acetyltransferase activity"/>
    <property type="evidence" value="ECO:0007669"/>
    <property type="project" value="TreeGrafter"/>
</dbReference>